<keyword evidence="2" id="KW-1185">Reference proteome</keyword>
<gene>
    <name evidence="1" type="ORF">LJ757_16500</name>
</gene>
<dbReference type="RefSeq" id="WP_227897381.1">
    <property type="nucleotide sequence ID" value="NZ_CP099467.1"/>
</dbReference>
<protein>
    <submittedName>
        <fullName evidence="1">Uncharacterized protein</fullName>
    </submittedName>
</protein>
<dbReference type="EMBL" id="JAJFZV010000018">
    <property type="protein sequence ID" value="MCC3299394.1"/>
    <property type="molecule type" value="Genomic_DNA"/>
</dbReference>
<name>A0A9X1MFZ8_9MICC</name>
<comment type="caution">
    <text evidence="1">The sequence shown here is derived from an EMBL/GenBank/DDBJ whole genome shotgun (WGS) entry which is preliminary data.</text>
</comment>
<reference evidence="1" key="1">
    <citation type="submission" date="2021-10" db="EMBL/GenBank/DDBJ databases">
        <title>Novel species in genus Arthrobacter.</title>
        <authorList>
            <person name="Liu Y."/>
        </authorList>
    </citation>
    <scope>NUCLEOTIDE SEQUENCE</scope>
    <source>
        <strain evidence="1">Zg-Y453</strain>
    </source>
</reference>
<evidence type="ECO:0000313" key="2">
    <source>
        <dbReference type="Proteomes" id="UP001139158"/>
    </source>
</evidence>
<dbReference type="AlphaFoldDB" id="A0A9X1MFZ8"/>
<accession>A0A9X1MFZ8</accession>
<evidence type="ECO:0000313" key="1">
    <source>
        <dbReference type="EMBL" id="MCC3299394.1"/>
    </source>
</evidence>
<dbReference type="Proteomes" id="UP001139158">
    <property type="component" value="Unassembled WGS sequence"/>
</dbReference>
<sequence>MNTILFTAASLAATIGLSLLVILPAGLPGRRRTLAALERAEAGATQFSDLAALMHGHEHWLFFMLRGSRERIGYQCERLLGDLGLSQEETGWGYSPDLISLRD</sequence>
<organism evidence="1 2">
    <name type="scientific">Arthrobacter caoxuetaonis</name>
    <dbReference type="NCBI Taxonomy" id="2886935"/>
    <lineage>
        <taxon>Bacteria</taxon>
        <taxon>Bacillati</taxon>
        <taxon>Actinomycetota</taxon>
        <taxon>Actinomycetes</taxon>
        <taxon>Micrococcales</taxon>
        <taxon>Micrococcaceae</taxon>
        <taxon>Arthrobacter</taxon>
    </lineage>
</organism>
<proteinExistence type="predicted"/>